<evidence type="ECO:0000313" key="1">
    <source>
        <dbReference type="EMBL" id="OQU91196.1"/>
    </source>
</evidence>
<sequence length="46" mass="5271">MEKQKKCSVVTENMPEAHLDYEEVRSIRRSSLSMVFSKPSLTSPLT</sequence>
<dbReference type="AlphaFoldDB" id="A0A1Z5S5W6"/>
<protein>
    <submittedName>
        <fullName evidence="1">Uncharacterized protein</fullName>
    </submittedName>
</protein>
<organism evidence="1 2">
    <name type="scientific">Sorghum bicolor</name>
    <name type="common">Sorghum</name>
    <name type="synonym">Sorghum vulgare</name>
    <dbReference type="NCBI Taxonomy" id="4558"/>
    <lineage>
        <taxon>Eukaryota</taxon>
        <taxon>Viridiplantae</taxon>
        <taxon>Streptophyta</taxon>
        <taxon>Embryophyta</taxon>
        <taxon>Tracheophyta</taxon>
        <taxon>Spermatophyta</taxon>
        <taxon>Magnoliopsida</taxon>
        <taxon>Liliopsida</taxon>
        <taxon>Poales</taxon>
        <taxon>Poaceae</taxon>
        <taxon>PACMAD clade</taxon>
        <taxon>Panicoideae</taxon>
        <taxon>Andropogonodae</taxon>
        <taxon>Andropogoneae</taxon>
        <taxon>Sorghinae</taxon>
        <taxon>Sorghum</taxon>
    </lineage>
</organism>
<keyword evidence="2" id="KW-1185">Reference proteome</keyword>
<proteinExistence type="predicted"/>
<dbReference type="EMBL" id="CM000760">
    <property type="protein sequence ID" value="OQU91196.1"/>
    <property type="molecule type" value="Genomic_DNA"/>
</dbReference>
<name>A0A1Z5S5W6_SORBI</name>
<dbReference type="Gramene" id="OQU91196">
    <property type="protein sequence ID" value="OQU91196"/>
    <property type="gene ID" value="SORBI_3001G135950"/>
</dbReference>
<reference evidence="1 2" key="1">
    <citation type="journal article" date="2009" name="Nature">
        <title>The Sorghum bicolor genome and the diversification of grasses.</title>
        <authorList>
            <person name="Paterson A.H."/>
            <person name="Bowers J.E."/>
            <person name="Bruggmann R."/>
            <person name="Dubchak I."/>
            <person name="Grimwood J."/>
            <person name="Gundlach H."/>
            <person name="Haberer G."/>
            <person name="Hellsten U."/>
            <person name="Mitros T."/>
            <person name="Poliakov A."/>
            <person name="Schmutz J."/>
            <person name="Spannagl M."/>
            <person name="Tang H."/>
            <person name="Wang X."/>
            <person name="Wicker T."/>
            <person name="Bharti A.K."/>
            <person name="Chapman J."/>
            <person name="Feltus F.A."/>
            <person name="Gowik U."/>
            <person name="Grigoriev I.V."/>
            <person name="Lyons E."/>
            <person name="Maher C.A."/>
            <person name="Martis M."/>
            <person name="Narechania A."/>
            <person name="Otillar R.P."/>
            <person name="Penning B.W."/>
            <person name="Salamov A.A."/>
            <person name="Wang Y."/>
            <person name="Zhang L."/>
            <person name="Carpita N.C."/>
            <person name="Freeling M."/>
            <person name="Gingle A.R."/>
            <person name="Hash C.T."/>
            <person name="Keller B."/>
            <person name="Klein P."/>
            <person name="Kresovich S."/>
            <person name="McCann M.C."/>
            <person name="Ming R."/>
            <person name="Peterson D.G."/>
            <person name="Mehboob-ur-Rahman"/>
            <person name="Ware D."/>
            <person name="Westhoff P."/>
            <person name="Mayer K.F."/>
            <person name="Messing J."/>
            <person name="Rokhsar D.S."/>
        </authorList>
    </citation>
    <scope>NUCLEOTIDE SEQUENCE [LARGE SCALE GENOMIC DNA]</scope>
    <source>
        <strain evidence="2">cv. BTx623</strain>
    </source>
</reference>
<dbReference type="Proteomes" id="UP000000768">
    <property type="component" value="Chromosome 1"/>
</dbReference>
<reference evidence="2" key="2">
    <citation type="journal article" date="2018" name="Plant J.">
        <title>The Sorghum bicolor reference genome: improved assembly, gene annotations, a transcriptome atlas, and signatures of genome organization.</title>
        <authorList>
            <person name="McCormick R.F."/>
            <person name="Truong S.K."/>
            <person name="Sreedasyam A."/>
            <person name="Jenkins J."/>
            <person name="Shu S."/>
            <person name="Sims D."/>
            <person name="Kennedy M."/>
            <person name="Amirebrahimi M."/>
            <person name="Weers B.D."/>
            <person name="McKinley B."/>
            <person name="Mattison A."/>
            <person name="Morishige D.T."/>
            <person name="Grimwood J."/>
            <person name="Schmutz J."/>
            <person name="Mullet J.E."/>
        </authorList>
    </citation>
    <scope>NUCLEOTIDE SEQUENCE [LARGE SCALE GENOMIC DNA]</scope>
    <source>
        <strain evidence="2">cv. BTx623</strain>
    </source>
</reference>
<gene>
    <name evidence="1" type="ORF">SORBI_3001G135950</name>
</gene>
<dbReference type="InParanoid" id="A0A1Z5S5W6"/>
<accession>A0A1Z5S5W6</accession>
<evidence type="ECO:0000313" key="2">
    <source>
        <dbReference type="Proteomes" id="UP000000768"/>
    </source>
</evidence>